<gene>
    <name evidence="2" type="ORF">O4H49_04480</name>
</gene>
<dbReference type="Proteomes" id="UP001069802">
    <property type="component" value="Unassembled WGS sequence"/>
</dbReference>
<feature type="signal peptide" evidence="1">
    <location>
        <begin position="1"/>
        <end position="29"/>
    </location>
</feature>
<accession>A0ABT4LI37</accession>
<sequence length="113" mass="12453">MKHMLIAVAFVAAFFVPGFLTAIMGPAQAQTQGRCLTQDAMTARLAQDYHEQLVYTSTSTRGHVVSIFLSPGGETYSVIFTKVNPDGIRVSCLVFAGENWRELPLEKETENEV</sequence>
<keyword evidence="1" id="KW-0732">Signal</keyword>
<evidence type="ECO:0000256" key="1">
    <source>
        <dbReference type="SAM" id="SignalP"/>
    </source>
</evidence>
<dbReference type="EMBL" id="JAPWGY010000001">
    <property type="protein sequence ID" value="MCZ4280021.1"/>
    <property type="molecule type" value="Genomic_DNA"/>
</dbReference>
<evidence type="ECO:0000313" key="3">
    <source>
        <dbReference type="Proteomes" id="UP001069802"/>
    </source>
</evidence>
<organism evidence="2 3">
    <name type="scientific">Kiloniella laminariae</name>
    <dbReference type="NCBI Taxonomy" id="454162"/>
    <lineage>
        <taxon>Bacteria</taxon>
        <taxon>Pseudomonadati</taxon>
        <taxon>Pseudomonadota</taxon>
        <taxon>Alphaproteobacteria</taxon>
        <taxon>Rhodospirillales</taxon>
        <taxon>Kiloniellaceae</taxon>
        <taxon>Kiloniella</taxon>
    </lineage>
</organism>
<evidence type="ECO:0000313" key="2">
    <source>
        <dbReference type="EMBL" id="MCZ4280021.1"/>
    </source>
</evidence>
<keyword evidence="3" id="KW-1185">Reference proteome</keyword>
<reference evidence="2" key="1">
    <citation type="submission" date="2022-12" db="EMBL/GenBank/DDBJ databases">
        <title>Bacterial isolates from different developmental stages of Nematostella vectensis.</title>
        <authorList>
            <person name="Fraune S."/>
        </authorList>
    </citation>
    <scope>NUCLEOTIDE SEQUENCE</scope>
    <source>
        <strain evidence="2">G21630-S1</strain>
    </source>
</reference>
<comment type="caution">
    <text evidence="2">The sequence shown here is derived from an EMBL/GenBank/DDBJ whole genome shotgun (WGS) entry which is preliminary data.</text>
</comment>
<dbReference type="RefSeq" id="WP_269422215.1">
    <property type="nucleotide sequence ID" value="NZ_JAPWGY010000001.1"/>
</dbReference>
<evidence type="ECO:0008006" key="4">
    <source>
        <dbReference type="Google" id="ProtNLM"/>
    </source>
</evidence>
<protein>
    <recommendedName>
        <fullName evidence="4">PepSY domain-containing protein</fullName>
    </recommendedName>
</protein>
<proteinExistence type="predicted"/>
<name>A0ABT4LI37_9PROT</name>
<feature type="chain" id="PRO_5045686615" description="PepSY domain-containing protein" evidence="1">
    <location>
        <begin position="30"/>
        <end position="113"/>
    </location>
</feature>